<gene>
    <name evidence="7" type="ORF">OVA965_LOCUS34777</name>
    <name evidence="8" type="ORF">TMI583_LOCUS35718</name>
</gene>
<evidence type="ECO:0000313" key="8">
    <source>
        <dbReference type="EMBL" id="CAF4244623.1"/>
    </source>
</evidence>
<feature type="transmembrane region" description="Helical" evidence="6">
    <location>
        <begin position="18"/>
        <end position="36"/>
    </location>
</feature>
<name>A0A8S2SUJ8_9BILA</name>
<protein>
    <submittedName>
        <fullName evidence="8">Uncharacterized protein</fullName>
    </submittedName>
</protein>
<evidence type="ECO:0000256" key="3">
    <source>
        <dbReference type="ARBA" id="ARBA00022692"/>
    </source>
</evidence>
<feature type="non-terminal residue" evidence="8">
    <location>
        <position position="1"/>
    </location>
</feature>
<evidence type="ECO:0000256" key="1">
    <source>
        <dbReference type="ARBA" id="ARBA00004141"/>
    </source>
</evidence>
<dbReference type="EMBL" id="CAJOBA010051429">
    <property type="protein sequence ID" value="CAF4244623.1"/>
    <property type="molecule type" value="Genomic_DNA"/>
</dbReference>
<accession>A0A8S2SUJ8</accession>
<keyword evidence="3 6" id="KW-0812">Transmembrane</keyword>
<proteinExistence type="inferred from homology"/>
<evidence type="ECO:0000256" key="4">
    <source>
        <dbReference type="ARBA" id="ARBA00022989"/>
    </source>
</evidence>
<dbReference type="PANTHER" id="PTHR10383">
    <property type="entry name" value="SERINE INCORPORATOR"/>
    <property type="match status" value="1"/>
</dbReference>
<evidence type="ECO:0000256" key="5">
    <source>
        <dbReference type="ARBA" id="ARBA00023136"/>
    </source>
</evidence>
<evidence type="ECO:0000313" key="9">
    <source>
        <dbReference type="Proteomes" id="UP000682733"/>
    </source>
</evidence>
<dbReference type="InterPro" id="IPR005016">
    <property type="entry name" value="TDE1/TMS"/>
</dbReference>
<comment type="subcellular location">
    <subcellularLocation>
        <location evidence="1">Membrane</location>
        <topology evidence="1">Multi-pass membrane protein</topology>
    </subcellularLocation>
</comment>
<dbReference type="Proteomes" id="UP000682733">
    <property type="component" value="Unassembled WGS sequence"/>
</dbReference>
<dbReference type="PANTHER" id="PTHR10383:SF9">
    <property type="entry name" value="SERINE INCORPORATOR, ISOFORM F"/>
    <property type="match status" value="1"/>
</dbReference>
<sequence>MMEKISFDISTKCLPNQIFIGINIGLCIIISIVSILPAVQERLTSSGLLQASFITFYSTFLVWSSVTSNPSKEAPECNPSIVSAVSVSKDALRQESLPKDYVSTANIVGLAIFFLTLLYSTFSTSAQKFTRPRKRTENENAAVTPSQIPVAETDSISTVILTPVTRVQVQSSAHVSRFVTDYEDEIIVDYSYSFFHFVYALASLYAMMTLT</sequence>
<organism evidence="8 9">
    <name type="scientific">Didymodactylos carnosus</name>
    <dbReference type="NCBI Taxonomy" id="1234261"/>
    <lineage>
        <taxon>Eukaryota</taxon>
        <taxon>Metazoa</taxon>
        <taxon>Spiralia</taxon>
        <taxon>Gnathifera</taxon>
        <taxon>Rotifera</taxon>
        <taxon>Eurotatoria</taxon>
        <taxon>Bdelloidea</taxon>
        <taxon>Philodinida</taxon>
        <taxon>Philodinidae</taxon>
        <taxon>Didymodactylos</taxon>
    </lineage>
</organism>
<evidence type="ECO:0000313" key="7">
    <source>
        <dbReference type="EMBL" id="CAF1449698.1"/>
    </source>
</evidence>
<dbReference type="Pfam" id="PF03348">
    <property type="entry name" value="Serinc"/>
    <property type="match status" value="1"/>
</dbReference>
<dbReference type="EMBL" id="CAJNOK010029590">
    <property type="protein sequence ID" value="CAF1449698.1"/>
    <property type="molecule type" value="Genomic_DNA"/>
</dbReference>
<comment type="caution">
    <text evidence="8">The sequence shown here is derived from an EMBL/GenBank/DDBJ whole genome shotgun (WGS) entry which is preliminary data.</text>
</comment>
<reference evidence="8" key="1">
    <citation type="submission" date="2021-02" db="EMBL/GenBank/DDBJ databases">
        <authorList>
            <person name="Nowell W R."/>
        </authorList>
    </citation>
    <scope>NUCLEOTIDE SEQUENCE</scope>
</reference>
<feature type="transmembrane region" description="Helical" evidence="6">
    <location>
        <begin position="101"/>
        <end position="122"/>
    </location>
</feature>
<dbReference type="AlphaFoldDB" id="A0A8S2SUJ8"/>
<feature type="transmembrane region" description="Helical" evidence="6">
    <location>
        <begin position="187"/>
        <end position="208"/>
    </location>
</feature>
<evidence type="ECO:0000256" key="2">
    <source>
        <dbReference type="ARBA" id="ARBA00006665"/>
    </source>
</evidence>
<keyword evidence="5 6" id="KW-0472">Membrane</keyword>
<comment type="similarity">
    <text evidence="2">Belongs to the TDE1 family.</text>
</comment>
<dbReference type="GO" id="GO:0016020">
    <property type="term" value="C:membrane"/>
    <property type="evidence" value="ECO:0007669"/>
    <property type="project" value="UniProtKB-SubCell"/>
</dbReference>
<dbReference type="Proteomes" id="UP000677228">
    <property type="component" value="Unassembled WGS sequence"/>
</dbReference>
<keyword evidence="4 6" id="KW-1133">Transmembrane helix</keyword>
<evidence type="ECO:0000256" key="6">
    <source>
        <dbReference type="SAM" id="Phobius"/>
    </source>
</evidence>